<name>A0ABD6EQL2_9BILA</name>
<gene>
    <name evidence="1" type="ORF">AB6A40_005556</name>
</gene>
<dbReference type="AlphaFoldDB" id="A0ABD6EQL2"/>
<comment type="caution">
    <text evidence="1">The sequence shown here is derived from an EMBL/GenBank/DDBJ whole genome shotgun (WGS) entry which is preliminary data.</text>
</comment>
<protein>
    <submittedName>
        <fullName evidence="1">Uncharacterized protein</fullName>
    </submittedName>
</protein>
<dbReference type="EMBL" id="JBGFUD010003581">
    <property type="protein sequence ID" value="MFH4978847.1"/>
    <property type="molecule type" value="Genomic_DNA"/>
</dbReference>
<organism evidence="1 2">
    <name type="scientific">Gnathostoma spinigerum</name>
    <dbReference type="NCBI Taxonomy" id="75299"/>
    <lineage>
        <taxon>Eukaryota</taxon>
        <taxon>Metazoa</taxon>
        <taxon>Ecdysozoa</taxon>
        <taxon>Nematoda</taxon>
        <taxon>Chromadorea</taxon>
        <taxon>Rhabditida</taxon>
        <taxon>Spirurina</taxon>
        <taxon>Gnathostomatomorpha</taxon>
        <taxon>Gnathostomatoidea</taxon>
        <taxon>Gnathostomatidae</taxon>
        <taxon>Gnathostoma</taxon>
    </lineage>
</organism>
<evidence type="ECO:0000313" key="2">
    <source>
        <dbReference type="Proteomes" id="UP001608902"/>
    </source>
</evidence>
<reference evidence="1 2" key="1">
    <citation type="submission" date="2024-08" db="EMBL/GenBank/DDBJ databases">
        <title>Gnathostoma spinigerum genome.</title>
        <authorList>
            <person name="Gonzalez-Bertolin B."/>
            <person name="Monzon S."/>
            <person name="Zaballos A."/>
            <person name="Jimenez P."/>
            <person name="Dekumyoy P."/>
            <person name="Varona S."/>
            <person name="Cuesta I."/>
            <person name="Sumanam S."/>
            <person name="Adisakwattana P."/>
            <person name="Gasser R.B."/>
            <person name="Hernandez-Gonzalez A."/>
            <person name="Young N.D."/>
            <person name="Perteguer M.J."/>
        </authorList>
    </citation>
    <scope>NUCLEOTIDE SEQUENCE [LARGE SCALE GENOMIC DNA]</scope>
    <source>
        <strain evidence="1">AL3</strain>
        <tissue evidence="1">Liver</tissue>
    </source>
</reference>
<accession>A0ABD6EQL2</accession>
<keyword evidence="2" id="KW-1185">Reference proteome</keyword>
<evidence type="ECO:0000313" key="1">
    <source>
        <dbReference type="EMBL" id="MFH4978847.1"/>
    </source>
</evidence>
<sequence>MIRSLGNSMSEKLERHYRRCLRQKYFGGTHQQFRKWTMSKLAIVLVNWWHASTMDEVVHSNTTSTNDVERQETSAVSLNCLANTAAIVTYKVL</sequence>
<proteinExistence type="predicted"/>
<dbReference type="Proteomes" id="UP001608902">
    <property type="component" value="Unassembled WGS sequence"/>
</dbReference>